<dbReference type="Gramene" id="PAN09156">
    <property type="protein sequence ID" value="PAN09156"/>
    <property type="gene ID" value="PAHAL_2G000400"/>
</dbReference>
<protein>
    <submittedName>
        <fullName evidence="1">Uncharacterized protein</fullName>
    </submittedName>
</protein>
<gene>
    <name evidence="1" type="ORF">PAHAL_2G000400</name>
</gene>
<name>A0A2S3GVA5_9POAL</name>
<sequence length="80" mass="9114">MGRAWLGRLQQFPHIQDQEKHHCPVAMRYTTQSSHLLAAQQAKMPGPMPIQEDDATDLIILLLPMHLDSFIVPYLHSGIQ</sequence>
<dbReference type="AlphaFoldDB" id="A0A2S3GVA5"/>
<dbReference type="EMBL" id="CM008047">
    <property type="protein sequence ID" value="PAN09156.1"/>
    <property type="molecule type" value="Genomic_DNA"/>
</dbReference>
<dbReference type="Proteomes" id="UP000243499">
    <property type="component" value="Chromosome 2"/>
</dbReference>
<evidence type="ECO:0000313" key="1">
    <source>
        <dbReference type="EMBL" id="PAN09156.1"/>
    </source>
</evidence>
<proteinExistence type="predicted"/>
<organism evidence="1">
    <name type="scientific">Panicum hallii</name>
    <dbReference type="NCBI Taxonomy" id="206008"/>
    <lineage>
        <taxon>Eukaryota</taxon>
        <taxon>Viridiplantae</taxon>
        <taxon>Streptophyta</taxon>
        <taxon>Embryophyta</taxon>
        <taxon>Tracheophyta</taxon>
        <taxon>Spermatophyta</taxon>
        <taxon>Magnoliopsida</taxon>
        <taxon>Liliopsida</taxon>
        <taxon>Poales</taxon>
        <taxon>Poaceae</taxon>
        <taxon>PACMAD clade</taxon>
        <taxon>Panicoideae</taxon>
        <taxon>Panicodae</taxon>
        <taxon>Paniceae</taxon>
        <taxon>Panicinae</taxon>
        <taxon>Panicum</taxon>
        <taxon>Panicum sect. Panicum</taxon>
    </lineage>
</organism>
<reference evidence="1" key="1">
    <citation type="submission" date="2018-04" db="EMBL/GenBank/DDBJ databases">
        <title>WGS assembly of Panicum hallii.</title>
        <authorList>
            <person name="Lovell J."/>
            <person name="Jenkins J."/>
            <person name="Lowry D."/>
            <person name="Mamidi S."/>
            <person name="Sreedasyam A."/>
            <person name="Weng X."/>
            <person name="Barry K."/>
            <person name="Bonette J."/>
            <person name="Campitelli B."/>
            <person name="Daum C."/>
            <person name="Gordon S."/>
            <person name="Gould B."/>
            <person name="Lipzen A."/>
            <person name="Macqueen A."/>
            <person name="Palacio-Mejia J."/>
            <person name="Plott C."/>
            <person name="Shakirov E."/>
            <person name="Shu S."/>
            <person name="Yoshinaga Y."/>
            <person name="Zane M."/>
            <person name="Rokhsar D."/>
            <person name="Grimwood J."/>
            <person name="Schmutz J."/>
            <person name="Juenger T."/>
        </authorList>
    </citation>
    <scope>NUCLEOTIDE SEQUENCE [LARGE SCALE GENOMIC DNA]</scope>
    <source>
        <strain evidence="1">FIL2</strain>
    </source>
</reference>
<accession>A0A2S3GVA5</accession>